<dbReference type="RefSeq" id="WP_308952686.1">
    <property type="nucleotide sequence ID" value="NZ_JARXHW010000154.1"/>
</dbReference>
<protein>
    <submittedName>
        <fullName evidence="2">FxLYD domain-containing protein</fullName>
    </submittedName>
</protein>
<evidence type="ECO:0000256" key="1">
    <source>
        <dbReference type="SAM" id="Phobius"/>
    </source>
</evidence>
<keyword evidence="1" id="KW-0472">Membrane</keyword>
<organism evidence="2 3">
    <name type="scientific">Thalassobacterium maritimum</name>
    <dbReference type="NCBI Taxonomy" id="3041265"/>
    <lineage>
        <taxon>Bacteria</taxon>
        <taxon>Pseudomonadati</taxon>
        <taxon>Verrucomicrobiota</taxon>
        <taxon>Opitutia</taxon>
        <taxon>Puniceicoccales</taxon>
        <taxon>Coraliomargaritaceae</taxon>
        <taxon>Thalassobacterium</taxon>
    </lineage>
</organism>
<dbReference type="NCBIfam" id="NF038353">
    <property type="entry name" value="FxLYD_dom"/>
    <property type="match status" value="1"/>
</dbReference>
<dbReference type="Proteomes" id="UP001225316">
    <property type="component" value="Unassembled WGS sequence"/>
</dbReference>
<keyword evidence="3" id="KW-1185">Reference proteome</keyword>
<dbReference type="EMBL" id="JARXHW010000154">
    <property type="protein sequence ID" value="MDQ8209768.1"/>
    <property type="molecule type" value="Genomic_DNA"/>
</dbReference>
<feature type="non-terminal residue" evidence="2">
    <location>
        <position position="1"/>
    </location>
</feature>
<name>A0ABU1B034_9BACT</name>
<keyword evidence="1" id="KW-1133">Transmembrane helix</keyword>
<evidence type="ECO:0000313" key="3">
    <source>
        <dbReference type="Proteomes" id="UP001225316"/>
    </source>
</evidence>
<dbReference type="InterPro" id="IPR047676">
    <property type="entry name" value="FxLYD_dom"/>
</dbReference>
<accession>A0ABU1B034</accession>
<comment type="caution">
    <text evidence="2">The sequence shown here is derived from an EMBL/GenBank/DDBJ whole genome shotgun (WGS) entry which is preliminary data.</text>
</comment>
<feature type="transmembrane region" description="Helical" evidence="1">
    <location>
        <begin position="65"/>
        <end position="87"/>
    </location>
</feature>
<reference evidence="2 3" key="1">
    <citation type="submission" date="2023-04" db="EMBL/GenBank/DDBJ databases">
        <title>A novel bacteria isolated from coastal sediment.</title>
        <authorList>
            <person name="Liu X.-J."/>
            <person name="Du Z.-J."/>
        </authorList>
    </citation>
    <scope>NUCLEOTIDE SEQUENCE [LARGE SCALE GENOMIC DNA]</scope>
    <source>
        <strain evidence="2 3">SDUM461003</strain>
    </source>
</reference>
<evidence type="ECO:0000313" key="2">
    <source>
        <dbReference type="EMBL" id="MDQ8209768.1"/>
    </source>
</evidence>
<sequence length="207" mass="23314">TGYPSTPQTRQSLREPGEIVNASLPVSFATISCTIDLAGSHRLLFTIDKRKMKIRKLSISQLIRIGFFAGIGAAIPITIISYIPMVFIDDFMMMDFEDEFAEYEDDYIEFSPTESKLEATIEKNNKTENGWVFLGTLKNSGEHDWESATVQIELFDEEGNFMDESDGYIQGAITPGTTHNFKVTFHACDEEKEIAFDDYKIAVTGAY</sequence>
<gene>
    <name evidence="2" type="ORF">QEH52_19775</name>
</gene>
<keyword evidence="1" id="KW-0812">Transmembrane</keyword>
<feature type="transmembrane region" description="Helical" evidence="1">
    <location>
        <begin position="22"/>
        <end position="44"/>
    </location>
</feature>
<proteinExistence type="predicted"/>